<keyword evidence="2" id="KW-0472">Membrane</keyword>
<evidence type="ECO:0000256" key="2">
    <source>
        <dbReference type="SAM" id="Phobius"/>
    </source>
</evidence>
<dbReference type="InterPro" id="IPR000488">
    <property type="entry name" value="Death_dom"/>
</dbReference>
<dbReference type="SMART" id="SM00005">
    <property type="entry name" value="DEATH"/>
    <property type="match status" value="2"/>
</dbReference>
<protein>
    <recommendedName>
        <fullName evidence="3">Death domain-containing protein</fullName>
    </recommendedName>
</protein>
<dbReference type="SUPFAM" id="SSF47986">
    <property type="entry name" value="DEATH domain"/>
    <property type="match status" value="2"/>
</dbReference>
<keyword evidence="2" id="KW-1133">Transmembrane helix</keyword>
<dbReference type="EnsemblMetazoa" id="Aqu2.1.23894_001">
    <property type="protein sequence ID" value="Aqu2.1.23894_001"/>
    <property type="gene ID" value="Aqu2.1.23894"/>
</dbReference>
<evidence type="ECO:0000259" key="3">
    <source>
        <dbReference type="PROSITE" id="PS50017"/>
    </source>
</evidence>
<feature type="domain" description="Death" evidence="3">
    <location>
        <begin position="1019"/>
        <end position="1086"/>
    </location>
</feature>
<reference evidence="4" key="1">
    <citation type="submission" date="2017-05" db="UniProtKB">
        <authorList>
            <consortium name="EnsemblMetazoa"/>
        </authorList>
    </citation>
    <scope>IDENTIFICATION</scope>
</reference>
<feature type="compositionally biased region" description="Basic and acidic residues" evidence="1">
    <location>
        <begin position="942"/>
        <end position="952"/>
    </location>
</feature>
<dbReference type="InterPro" id="IPR016729">
    <property type="entry name" value="FADD"/>
</dbReference>
<keyword evidence="2" id="KW-0812">Transmembrane</keyword>
<organism evidence="4">
    <name type="scientific">Amphimedon queenslandica</name>
    <name type="common">Sponge</name>
    <dbReference type="NCBI Taxonomy" id="400682"/>
    <lineage>
        <taxon>Eukaryota</taxon>
        <taxon>Metazoa</taxon>
        <taxon>Porifera</taxon>
        <taxon>Demospongiae</taxon>
        <taxon>Heteroscleromorpha</taxon>
        <taxon>Haplosclerida</taxon>
        <taxon>Niphatidae</taxon>
        <taxon>Amphimedon</taxon>
    </lineage>
</organism>
<evidence type="ECO:0000256" key="1">
    <source>
        <dbReference type="SAM" id="MobiDB-lite"/>
    </source>
</evidence>
<dbReference type="InterPro" id="IPR011029">
    <property type="entry name" value="DEATH-like_dom_sf"/>
</dbReference>
<dbReference type="CDD" id="cd01670">
    <property type="entry name" value="Death"/>
    <property type="match status" value="1"/>
</dbReference>
<dbReference type="PANTHER" id="PTHR15077">
    <property type="entry name" value="FAS-ASSOCIATING DEATH DOMAIN-CONTAINING PROTEIN FADD"/>
    <property type="match status" value="1"/>
</dbReference>
<dbReference type="Pfam" id="PF00531">
    <property type="entry name" value="Death"/>
    <property type="match status" value="1"/>
</dbReference>
<dbReference type="Gene3D" id="1.10.533.10">
    <property type="entry name" value="Death Domain, Fas"/>
    <property type="match status" value="2"/>
</dbReference>
<proteinExistence type="predicted"/>
<dbReference type="PROSITE" id="PS50017">
    <property type="entry name" value="DEATH_DOMAIN"/>
    <property type="match status" value="1"/>
</dbReference>
<sequence>YKRRKLPGAELDFGINFTFVQQQDSTLTSRGDYIELKFDTPQVKPTTGWIIEPYTVPCRIYRSDVDMVGTPGYPDPPSSSISVHATPDAVLRLGYRIPVEGVVTRDTLYIKRTLRRGPLLDINDLQYVLESLNEAGFSQREWKPLGRDLGLNPYSTLRTIEAEYPGDKQGCLRQCLVKWLERVDDVDVRGGPRMSSLCAALEDIGEKAAADYIRKNIFNKDSPELRHYREALKTLVRCHLTKAVVQGEARVGKTCFKSLLLDDKYVKAICVREIDGRIASAAVDERGKEENFKNTKISLDDVDKILTKDDKGIDIPFYYYFFDIVLHVAAKEGCGVLRLSTCERLGEDLKLEEKEVMESLNFLHHINSIIYYHDSKACSDLVFVNIGSLIGILKELIGRVHILHSKARKYVGDDDVIKGILSVAKFKEICKKQLDPITKELKVKDIATKLLNLFLELSIATPIDDKYFIPALLPVRDVTDINPYGDRESLLFYFKKATPMGLFCSVVTRLLSSSCYEIVSIESNFSNCIELKYCTEGIATFYITLVERIDCIEVHCEEQRGEGIVKQDVKMAIDSAAEKHNLSASHEIRFYCSCRRGTTGGGVGGGVAEGRKHTVKVETVNEEHIFRCSENPRIRCQLKKKLWSSWLDGTPEGCPSPQEAKDPKEILQKYSAKLSKAISANVGNIANALFAEDLITQGTKEYVTTVGVANADKADRVMTDVMGQLEASLDERQYLVKVCHVLTQQGAAMKKIGNVMLKELGEDTAAVHPPPPQRMPELNSGAFLKIFGSSADQYILIGAGLNVDVADLLQMSGPAMNNLIMVFQKWSKANKNFTWDALIKLCDDFPDQLGKAKAILKEELANAVERLGQRAGADDIRRQCGIETAKEDVPVIETGGRSPVTPLPAQEDSYIAEEEEEEKPSKKEDEGGGGGVRQRTTVASSKPKEQEQEQQEKAPPQNGKKGSYCNWTVLGGGLGFVVFLIVLGFLAVRAYGDEDISLDVTNLKEILEVLGEGFFPDHRWFDLGLSLDLIHNDLSVIEADRSTTHRRLQEMLSLWLRRGRATWNGLAAALDNIEEYKAAKVVKAKVTNDRYEL</sequence>
<accession>A0A1X7U8S0</accession>
<feature type="transmembrane region" description="Helical" evidence="2">
    <location>
        <begin position="967"/>
        <end position="988"/>
    </location>
</feature>
<dbReference type="AlphaFoldDB" id="A0A1X7U8S0"/>
<feature type="region of interest" description="Disordered" evidence="1">
    <location>
        <begin position="887"/>
        <end position="962"/>
    </location>
</feature>
<evidence type="ECO:0000313" key="4">
    <source>
        <dbReference type="EnsemblMetazoa" id="Aqu2.1.23894_001"/>
    </source>
</evidence>
<name>A0A1X7U8S0_AMPQE</name>
<dbReference type="GO" id="GO:0007165">
    <property type="term" value="P:signal transduction"/>
    <property type="evidence" value="ECO:0007669"/>
    <property type="project" value="InterPro"/>
</dbReference>
<dbReference type="InParanoid" id="A0A1X7U8S0"/>